<dbReference type="eggNOG" id="COG4709">
    <property type="taxonomic scope" value="Bacteria"/>
</dbReference>
<dbReference type="RefSeq" id="WP_014613433.1">
    <property type="nucleotide sequence ID" value="NZ_AP019372.1"/>
</dbReference>
<dbReference type="OMA" id="ILKYLRW"/>
<name>A0A166RDE4_STAPS</name>
<comment type="caution">
    <text evidence="1">The sequence shown here is derived from an EMBL/GenBank/DDBJ whole genome shotgun (WGS) entry which is preliminary data.</text>
</comment>
<protein>
    <submittedName>
        <fullName evidence="1">DUF1700 domain-containing protein</fullName>
    </submittedName>
</protein>
<accession>A0A166RDE4</accession>
<dbReference type="Pfam" id="PF22564">
    <property type="entry name" value="HAAS"/>
    <property type="match status" value="1"/>
</dbReference>
<dbReference type="Proteomes" id="UP000246800">
    <property type="component" value="Unassembled WGS sequence"/>
</dbReference>
<proteinExistence type="predicted"/>
<dbReference type="EMBL" id="QEIT01000052">
    <property type="protein sequence ID" value="PWZ73996.1"/>
    <property type="molecule type" value="Genomic_DNA"/>
</dbReference>
<dbReference type="GeneID" id="93823346"/>
<gene>
    <name evidence="1" type="ORF">DD902_09665</name>
</gene>
<organism evidence="1 2">
    <name type="scientific">Staphylococcus pseudintermedius</name>
    <dbReference type="NCBI Taxonomy" id="283734"/>
    <lineage>
        <taxon>Bacteria</taxon>
        <taxon>Bacillati</taxon>
        <taxon>Bacillota</taxon>
        <taxon>Bacilli</taxon>
        <taxon>Bacillales</taxon>
        <taxon>Staphylococcaceae</taxon>
        <taxon>Staphylococcus</taxon>
        <taxon>Staphylococcus intermedius group</taxon>
    </lineage>
</organism>
<sequence length="187" mass="21383">MDKITFLNELEYQLHRLPNHVVDEVMNEYENHFYREGLDGKSDEAIVNALDTPKQIAKQRYAKYAVKNAEKKPDVTHLVRAVFATIGMSMITLFFIVIPLFFVGLLLLIGTFLALGMLLSPLLLLITDVWSGMFSFSLSNYLYSFAYLGLGMMFIVMIVKLIAAIKKLLIKYLKWNVNFIKKGTSQS</sequence>
<evidence type="ECO:0000313" key="2">
    <source>
        <dbReference type="Proteomes" id="UP000246800"/>
    </source>
</evidence>
<evidence type="ECO:0000313" key="1">
    <source>
        <dbReference type="EMBL" id="PWZ73996.1"/>
    </source>
</evidence>
<dbReference type="AlphaFoldDB" id="A0A166RDE4"/>
<reference evidence="1 2" key="1">
    <citation type="journal article" date="2018" name="Vet. Microbiol.">
        <title>Clonal diversity and geographic distribution of methicillin-resistant Staphylococcus pseudintermedius from Australian animals: Discovery of novel sequence types.</title>
        <authorList>
            <person name="Worthing K.A."/>
            <person name="Abraham S."/>
            <person name="Coombs G.W."/>
            <person name="Pang S."/>
            <person name="Saputra S."/>
            <person name="Jordan D."/>
            <person name="Trott D.J."/>
            <person name="Norris J.M."/>
        </authorList>
    </citation>
    <scope>NUCLEOTIDE SEQUENCE [LARGE SCALE GENOMIC DNA]</scope>
    <source>
        <strain evidence="1 2">ST525 1</strain>
    </source>
</reference>